<reference evidence="3 4" key="1">
    <citation type="submission" date="2024-05" db="EMBL/GenBank/DDBJ databases">
        <title>Haplotype-resolved chromosome-level genome assembly of Huyou (Citrus changshanensis).</title>
        <authorList>
            <person name="Miao C."/>
            <person name="Chen W."/>
            <person name="Wu Y."/>
            <person name="Wang L."/>
            <person name="Zhao S."/>
            <person name="Grierson D."/>
            <person name="Xu C."/>
            <person name="Chen K."/>
        </authorList>
    </citation>
    <scope>NUCLEOTIDE SEQUENCE [LARGE SCALE GENOMIC DNA]</scope>
    <source>
        <strain evidence="3">01-14</strain>
        <tissue evidence="3">Leaf</tissue>
    </source>
</reference>
<dbReference type="Pfam" id="PF06999">
    <property type="entry name" value="Suc_Fer-like"/>
    <property type="match status" value="1"/>
</dbReference>
<protein>
    <submittedName>
        <fullName evidence="3">Uncharacterized protein</fullName>
    </submittedName>
</protein>
<organism evidence="3 4">
    <name type="scientific">Citrus x changshan-huyou</name>
    <dbReference type="NCBI Taxonomy" id="2935761"/>
    <lineage>
        <taxon>Eukaryota</taxon>
        <taxon>Viridiplantae</taxon>
        <taxon>Streptophyta</taxon>
        <taxon>Embryophyta</taxon>
        <taxon>Tracheophyta</taxon>
        <taxon>Spermatophyta</taxon>
        <taxon>Magnoliopsida</taxon>
        <taxon>eudicotyledons</taxon>
        <taxon>Gunneridae</taxon>
        <taxon>Pentapetalae</taxon>
        <taxon>rosids</taxon>
        <taxon>malvids</taxon>
        <taxon>Sapindales</taxon>
        <taxon>Rutaceae</taxon>
        <taxon>Aurantioideae</taxon>
        <taxon>Citrus</taxon>
    </lineage>
</organism>
<accession>A0AAP0MQN3</accession>
<dbReference type="EMBL" id="JBCGBO010000002">
    <property type="protein sequence ID" value="KAK9221483.1"/>
    <property type="molecule type" value="Genomic_DNA"/>
</dbReference>
<dbReference type="PANTHER" id="PTHR31902">
    <property type="entry name" value="ACTIN PATCHES DISTAL PROTEIN 1"/>
    <property type="match status" value="1"/>
</dbReference>
<dbReference type="AlphaFoldDB" id="A0AAP0MQN3"/>
<sequence length="399" mass="43742">MRIGDPFRILITPAAAAAARYHPLHQAKPLLILSHALHPTRTRTRILITRTDTYNMSTISGEDDAKYGFTREEMYKEKLAGTVNPYGRHVFLCFKGPEMWVARVEASDTDTLPKLLASALKTRKDDMTVKSLMTVCGGGEGTDGDVLIFPEMIKYKGLKESDVDSFVDDVLVNGKPWASGVQEGLTGSYVFVCSHGSRDKRCGVCGPALIEKFNVEIDSRGLKDQIFVKPCSHIGGHKYAGNLIVYRPDSEGKIMGHWYGYVTPDDVPAILDQHIAKGEIIERLWRGQLGQSAEVEKVDEKKLPNGKEESKSKKLEDGNTQVTKENVTGGCCQGANGFSCCKDRSSDVTGENKQIETKGQGRLSSWLGSFEQRDVLTAAAVVGAVATIAVAYSIYRRSG</sequence>
<dbReference type="Proteomes" id="UP001428341">
    <property type="component" value="Unassembled WGS sequence"/>
</dbReference>
<dbReference type="Gene3D" id="3.40.30.10">
    <property type="entry name" value="Glutaredoxin"/>
    <property type="match status" value="2"/>
</dbReference>
<dbReference type="InterPro" id="IPR009737">
    <property type="entry name" value="Aim32/Apd1-like"/>
</dbReference>
<evidence type="ECO:0000313" key="3">
    <source>
        <dbReference type="EMBL" id="KAK9221483.1"/>
    </source>
</evidence>
<gene>
    <name evidence="3" type="ORF">WN944_009909</name>
</gene>
<evidence type="ECO:0000313" key="4">
    <source>
        <dbReference type="Proteomes" id="UP001428341"/>
    </source>
</evidence>
<feature type="region of interest" description="Disordered" evidence="1">
    <location>
        <begin position="296"/>
        <end position="321"/>
    </location>
</feature>
<keyword evidence="2" id="KW-1133">Transmembrane helix</keyword>
<proteinExistence type="predicted"/>
<feature type="transmembrane region" description="Helical" evidence="2">
    <location>
        <begin position="375"/>
        <end position="395"/>
    </location>
</feature>
<dbReference type="SUPFAM" id="SSF52833">
    <property type="entry name" value="Thioredoxin-like"/>
    <property type="match status" value="1"/>
</dbReference>
<dbReference type="FunFam" id="3.40.30.10:FF:000213">
    <property type="entry name" value="APD1p protein"/>
    <property type="match status" value="1"/>
</dbReference>
<keyword evidence="4" id="KW-1185">Reference proteome</keyword>
<dbReference type="InterPro" id="IPR036249">
    <property type="entry name" value="Thioredoxin-like_sf"/>
</dbReference>
<keyword evidence="2" id="KW-0472">Membrane</keyword>
<dbReference type="PANTHER" id="PTHR31902:SF10">
    <property type="entry name" value="SUCRASE_FERREDOXIN-LIKE FAMILY PROTEIN"/>
    <property type="match status" value="1"/>
</dbReference>
<feature type="compositionally biased region" description="Basic and acidic residues" evidence="1">
    <location>
        <begin position="296"/>
        <end position="317"/>
    </location>
</feature>
<name>A0AAP0MQN3_9ROSI</name>
<comment type="caution">
    <text evidence="3">The sequence shown here is derived from an EMBL/GenBank/DDBJ whole genome shotgun (WGS) entry which is preliminary data.</text>
</comment>
<evidence type="ECO:0000256" key="2">
    <source>
        <dbReference type="SAM" id="Phobius"/>
    </source>
</evidence>
<evidence type="ECO:0000256" key="1">
    <source>
        <dbReference type="SAM" id="MobiDB-lite"/>
    </source>
</evidence>
<keyword evidence="2" id="KW-0812">Transmembrane</keyword>
<dbReference type="CDD" id="cd03062">
    <property type="entry name" value="TRX_Fd_Sucrase"/>
    <property type="match status" value="1"/>
</dbReference>